<feature type="compositionally biased region" description="Gly residues" evidence="6">
    <location>
        <begin position="7"/>
        <end position="16"/>
    </location>
</feature>
<keyword evidence="10" id="KW-1185">Reference proteome</keyword>
<dbReference type="SUPFAM" id="SSF52172">
    <property type="entry name" value="CheY-like"/>
    <property type="match status" value="1"/>
</dbReference>
<dbReference type="InterPro" id="IPR011006">
    <property type="entry name" value="CheY-like_superfamily"/>
</dbReference>
<dbReference type="InterPro" id="IPR001789">
    <property type="entry name" value="Sig_transdc_resp-reg_receiver"/>
</dbReference>
<dbReference type="PRINTS" id="PR00038">
    <property type="entry name" value="HTHLUXR"/>
</dbReference>
<proteinExistence type="predicted"/>
<sequence>MRVSGVGLPGADGAGQSGDRTGTEGAEDMDGSTGGRATARDSAPRVLVADDHGMIREGLRMILESHGAVVVGEAADGAVAVRNAAALRPDVVLMDLRMPGTDGVRATREIVEAGSAQVLVLTSFDEDELVFGAIRAGAAGFLLKTTEAALLVDAVRRVAAGEGVLDPRVTRRALAAVASAPDDSAPRAQKRLHGLDQLTARERQILAAVRDGRSNAQVAAELHISVPTVKTHVSSILAKLGAESRTHAAALARGVSL</sequence>
<dbReference type="Proteomes" id="UP001500984">
    <property type="component" value="Unassembled WGS sequence"/>
</dbReference>
<dbReference type="PROSITE" id="PS00622">
    <property type="entry name" value="HTH_LUXR_1"/>
    <property type="match status" value="1"/>
</dbReference>
<evidence type="ECO:0000313" key="10">
    <source>
        <dbReference type="Proteomes" id="UP001500984"/>
    </source>
</evidence>
<evidence type="ECO:0000256" key="1">
    <source>
        <dbReference type="ARBA" id="ARBA00022553"/>
    </source>
</evidence>
<dbReference type="InterPro" id="IPR039420">
    <property type="entry name" value="WalR-like"/>
</dbReference>
<dbReference type="InterPro" id="IPR058245">
    <property type="entry name" value="NreC/VraR/RcsB-like_REC"/>
</dbReference>
<dbReference type="EMBL" id="BAAAPZ010000003">
    <property type="protein sequence ID" value="GAA2092330.1"/>
    <property type="molecule type" value="Genomic_DNA"/>
</dbReference>
<reference evidence="9 10" key="1">
    <citation type="journal article" date="2019" name="Int. J. Syst. Evol. Microbiol.">
        <title>The Global Catalogue of Microorganisms (GCM) 10K type strain sequencing project: providing services to taxonomists for standard genome sequencing and annotation.</title>
        <authorList>
            <consortium name="The Broad Institute Genomics Platform"/>
            <consortium name="The Broad Institute Genome Sequencing Center for Infectious Disease"/>
            <person name="Wu L."/>
            <person name="Ma J."/>
        </authorList>
    </citation>
    <scope>NUCLEOTIDE SEQUENCE [LARGE SCALE GENOMIC DNA]</scope>
    <source>
        <strain evidence="9 10">JCM 15900</strain>
    </source>
</reference>
<keyword evidence="1 5" id="KW-0597">Phosphoprotein</keyword>
<evidence type="ECO:0000256" key="6">
    <source>
        <dbReference type="SAM" id="MobiDB-lite"/>
    </source>
</evidence>
<dbReference type="Pfam" id="PF00196">
    <property type="entry name" value="GerE"/>
    <property type="match status" value="1"/>
</dbReference>
<dbReference type="PROSITE" id="PS50110">
    <property type="entry name" value="RESPONSE_REGULATORY"/>
    <property type="match status" value="1"/>
</dbReference>
<evidence type="ECO:0000313" key="9">
    <source>
        <dbReference type="EMBL" id="GAA2092330.1"/>
    </source>
</evidence>
<keyword evidence="3" id="KW-0238">DNA-binding</keyword>
<feature type="domain" description="Response regulatory" evidence="8">
    <location>
        <begin position="45"/>
        <end position="159"/>
    </location>
</feature>
<dbReference type="CDD" id="cd06170">
    <property type="entry name" value="LuxR_C_like"/>
    <property type="match status" value="1"/>
</dbReference>
<keyword evidence="4" id="KW-0804">Transcription</keyword>
<evidence type="ECO:0000256" key="4">
    <source>
        <dbReference type="ARBA" id="ARBA00023163"/>
    </source>
</evidence>
<dbReference type="SMART" id="SM00421">
    <property type="entry name" value="HTH_LUXR"/>
    <property type="match status" value="1"/>
</dbReference>
<comment type="caution">
    <text evidence="9">The sequence shown here is derived from an EMBL/GenBank/DDBJ whole genome shotgun (WGS) entry which is preliminary data.</text>
</comment>
<dbReference type="CDD" id="cd17535">
    <property type="entry name" value="REC_NarL-like"/>
    <property type="match status" value="1"/>
</dbReference>
<dbReference type="InterPro" id="IPR000792">
    <property type="entry name" value="Tscrpt_reg_LuxR_C"/>
</dbReference>
<keyword evidence="2" id="KW-0805">Transcription regulation</keyword>
<feature type="region of interest" description="Disordered" evidence="6">
    <location>
        <begin position="1"/>
        <end position="43"/>
    </location>
</feature>
<dbReference type="InterPro" id="IPR016032">
    <property type="entry name" value="Sig_transdc_resp-reg_C-effctor"/>
</dbReference>
<evidence type="ECO:0000256" key="2">
    <source>
        <dbReference type="ARBA" id="ARBA00023015"/>
    </source>
</evidence>
<feature type="domain" description="HTH luxR-type" evidence="7">
    <location>
        <begin position="191"/>
        <end position="256"/>
    </location>
</feature>
<organism evidence="9 10">
    <name type="scientific">Brevibacterium salitolerans</name>
    <dbReference type="NCBI Taxonomy" id="1403566"/>
    <lineage>
        <taxon>Bacteria</taxon>
        <taxon>Bacillati</taxon>
        <taxon>Actinomycetota</taxon>
        <taxon>Actinomycetes</taxon>
        <taxon>Micrococcales</taxon>
        <taxon>Brevibacteriaceae</taxon>
        <taxon>Brevibacterium</taxon>
    </lineage>
</organism>
<dbReference type="SMART" id="SM00448">
    <property type="entry name" value="REC"/>
    <property type="match status" value="1"/>
</dbReference>
<dbReference type="Pfam" id="PF00072">
    <property type="entry name" value="Response_reg"/>
    <property type="match status" value="1"/>
</dbReference>
<dbReference type="PANTHER" id="PTHR43214">
    <property type="entry name" value="TWO-COMPONENT RESPONSE REGULATOR"/>
    <property type="match status" value="1"/>
</dbReference>
<dbReference type="PROSITE" id="PS50043">
    <property type="entry name" value="HTH_LUXR_2"/>
    <property type="match status" value="1"/>
</dbReference>
<dbReference type="SUPFAM" id="SSF46894">
    <property type="entry name" value="C-terminal effector domain of the bipartite response regulators"/>
    <property type="match status" value="1"/>
</dbReference>
<evidence type="ECO:0000259" key="8">
    <source>
        <dbReference type="PROSITE" id="PS50110"/>
    </source>
</evidence>
<protein>
    <submittedName>
        <fullName evidence="9">Response regulator transcription factor</fullName>
    </submittedName>
</protein>
<evidence type="ECO:0000259" key="7">
    <source>
        <dbReference type="PROSITE" id="PS50043"/>
    </source>
</evidence>
<gene>
    <name evidence="9" type="ORF">GCM10009823_10010</name>
</gene>
<dbReference type="Gene3D" id="3.40.50.2300">
    <property type="match status" value="1"/>
</dbReference>
<accession>A0ABN2WH71</accession>
<evidence type="ECO:0000256" key="5">
    <source>
        <dbReference type="PROSITE-ProRule" id="PRU00169"/>
    </source>
</evidence>
<evidence type="ECO:0000256" key="3">
    <source>
        <dbReference type="ARBA" id="ARBA00023125"/>
    </source>
</evidence>
<name>A0ABN2WH71_9MICO</name>
<dbReference type="PANTHER" id="PTHR43214:SF24">
    <property type="entry name" value="TRANSCRIPTIONAL REGULATORY PROTEIN NARL-RELATED"/>
    <property type="match status" value="1"/>
</dbReference>
<feature type="modified residue" description="4-aspartylphosphate" evidence="5">
    <location>
        <position position="95"/>
    </location>
</feature>